<comment type="caution">
    <text evidence="2">The sequence shown here is derived from an EMBL/GenBank/DDBJ whole genome shotgun (WGS) entry which is preliminary data.</text>
</comment>
<evidence type="ECO:0000259" key="1">
    <source>
        <dbReference type="Pfam" id="PF12697"/>
    </source>
</evidence>
<reference evidence="2 3" key="1">
    <citation type="submission" date="2018-08" db="EMBL/GenBank/DDBJ databases">
        <title>Whole genome sequence analysis of Dermacoccus abyssi bacteria isolated from Deep Mariana trench Micromonospora spp reveals genes involved in the environmental adaptation and production of secondary metabolites.</title>
        <authorList>
            <person name="Abdel-Mageed W.M."/>
            <person name="Lehri B."/>
            <person name="Nouioui I."/>
            <person name="Goodfellow I."/>
            <person name="Jaspars M."/>
            <person name="Karlyshev A."/>
        </authorList>
    </citation>
    <scope>NUCLEOTIDE SEQUENCE [LARGE SCALE GENOMIC DNA]</scope>
    <source>
        <strain evidence="2 3">MT1.1</strain>
    </source>
</reference>
<dbReference type="GO" id="GO:0016787">
    <property type="term" value="F:hydrolase activity"/>
    <property type="evidence" value="ECO:0007669"/>
    <property type="project" value="UniProtKB-KW"/>
</dbReference>
<dbReference type="RefSeq" id="WP_118914304.1">
    <property type="nucleotide sequence ID" value="NZ_CBCRVH010000015.1"/>
</dbReference>
<dbReference type="Gene3D" id="3.40.50.1820">
    <property type="entry name" value="alpha/beta hydrolase"/>
    <property type="match status" value="1"/>
</dbReference>
<name>A0A417Z378_9MICO</name>
<dbReference type="InterPro" id="IPR029058">
    <property type="entry name" value="AB_hydrolase_fold"/>
</dbReference>
<gene>
    <name evidence="2" type="ORF">D1832_11965</name>
</gene>
<dbReference type="PANTHER" id="PTHR46438">
    <property type="entry name" value="ALPHA/BETA-HYDROLASES SUPERFAMILY PROTEIN"/>
    <property type="match status" value="1"/>
</dbReference>
<dbReference type="Proteomes" id="UP000285376">
    <property type="component" value="Unassembled WGS sequence"/>
</dbReference>
<dbReference type="PRINTS" id="PR00111">
    <property type="entry name" value="ABHYDROLASE"/>
</dbReference>
<protein>
    <submittedName>
        <fullName evidence="2">Alpha/beta hydrolase</fullName>
    </submittedName>
</protein>
<keyword evidence="2" id="KW-0378">Hydrolase</keyword>
<feature type="domain" description="AB hydrolase-1" evidence="1">
    <location>
        <begin position="75"/>
        <end position="328"/>
    </location>
</feature>
<evidence type="ECO:0000313" key="2">
    <source>
        <dbReference type="EMBL" id="RHW44583.1"/>
    </source>
</evidence>
<dbReference type="SUPFAM" id="SSF53474">
    <property type="entry name" value="alpha/beta-Hydrolases"/>
    <property type="match status" value="1"/>
</dbReference>
<evidence type="ECO:0000313" key="3">
    <source>
        <dbReference type="Proteomes" id="UP000285376"/>
    </source>
</evidence>
<organism evidence="2 3">
    <name type="scientific">Dermacoccus abyssi</name>
    <dbReference type="NCBI Taxonomy" id="322596"/>
    <lineage>
        <taxon>Bacteria</taxon>
        <taxon>Bacillati</taxon>
        <taxon>Actinomycetota</taxon>
        <taxon>Actinomycetes</taxon>
        <taxon>Micrococcales</taxon>
        <taxon>Dermacoccaceae</taxon>
        <taxon>Dermacoccus</taxon>
    </lineage>
</organism>
<dbReference type="InterPro" id="IPR000073">
    <property type="entry name" value="AB_hydrolase_1"/>
</dbReference>
<dbReference type="PANTHER" id="PTHR46438:SF11">
    <property type="entry name" value="LIPASE-RELATED"/>
    <property type="match status" value="1"/>
</dbReference>
<accession>A0A417Z378</accession>
<sequence length="341" mass="36311">MSPASENEPGNSSAALAADVDVLDAAAAEALLAESLATNVDEPEPDLPPITTVEVDGVTVHHRDSGHHVSGPTYVLVHGLGGSLANWEPVWPYLARLGRVLTPDLAGFGRTEADAGRSAVGDNVDLLSAYLDVVDARNVVLVGNSMGGMISLLLAAKGHPQLERLVLVDAVVPFGPKVRPNPRVGLTFALYMCPPLARFVVPRYVQRRGTDQMGLDGVLVVVADRRRVPRWVWRRAVEEARALTEIQSAVPSLVRAAQSIVIAGASRSYRRALAEVTVPVTFLQGDADALVPARGVRAALARVPEWNYVEAEGVGHVPMFEAATWTAAVIAGRIRGNITNM</sequence>
<dbReference type="AlphaFoldDB" id="A0A417Z378"/>
<dbReference type="EMBL" id="QWLM01000015">
    <property type="protein sequence ID" value="RHW44583.1"/>
    <property type="molecule type" value="Genomic_DNA"/>
</dbReference>
<proteinExistence type="predicted"/>
<dbReference type="Pfam" id="PF12697">
    <property type="entry name" value="Abhydrolase_6"/>
    <property type="match status" value="1"/>
</dbReference>